<gene>
    <name evidence="2" type="ORF">SAMN05444414_10360</name>
</gene>
<evidence type="ECO:0000256" key="1">
    <source>
        <dbReference type="SAM" id="SignalP"/>
    </source>
</evidence>
<dbReference type="RefSeq" id="WP_073195326.1">
    <property type="nucleotide sequence ID" value="NZ_FRBN01000003.1"/>
</dbReference>
<feature type="chain" id="PRO_5012184046" description="HdeA/HdeB family protein" evidence="1">
    <location>
        <begin position="20"/>
        <end position="96"/>
    </location>
</feature>
<name>A0A1M6WRF9_9RHOB</name>
<dbReference type="STRING" id="1054996.SAMN05444414_10360"/>
<sequence length="96" mass="10079">MRRFALIATLLALPMTAQAENPMCATSGDIVTAAVEARGAGIESPEAIEAISTGYTGDEARYQNAVQPLVDWVYSLSEEQLGDGVAEAYLAACLAQ</sequence>
<accession>A0A1M6WRF9</accession>
<feature type="signal peptide" evidence="1">
    <location>
        <begin position="1"/>
        <end position="19"/>
    </location>
</feature>
<keyword evidence="1" id="KW-0732">Signal</keyword>
<keyword evidence="3" id="KW-1185">Reference proteome</keyword>
<evidence type="ECO:0000313" key="2">
    <source>
        <dbReference type="EMBL" id="SHK96251.1"/>
    </source>
</evidence>
<proteinExistence type="predicted"/>
<evidence type="ECO:0008006" key="4">
    <source>
        <dbReference type="Google" id="ProtNLM"/>
    </source>
</evidence>
<evidence type="ECO:0000313" key="3">
    <source>
        <dbReference type="Proteomes" id="UP000184191"/>
    </source>
</evidence>
<dbReference type="EMBL" id="FRBN01000003">
    <property type="protein sequence ID" value="SHK96251.1"/>
    <property type="molecule type" value="Genomic_DNA"/>
</dbReference>
<dbReference type="AlphaFoldDB" id="A0A1M6WRF9"/>
<dbReference type="OrthoDB" id="7875126at2"/>
<organism evidence="2 3">
    <name type="scientific">Roseovarius marisflavi</name>
    <dbReference type="NCBI Taxonomy" id="1054996"/>
    <lineage>
        <taxon>Bacteria</taxon>
        <taxon>Pseudomonadati</taxon>
        <taxon>Pseudomonadota</taxon>
        <taxon>Alphaproteobacteria</taxon>
        <taxon>Rhodobacterales</taxon>
        <taxon>Roseobacteraceae</taxon>
        <taxon>Roseovarius</taxon>
    </lineage>
</organism>
<protein>
    <recommendedName>
        <fullName evidence="4">HdeA/HdeB family protein</fullName>
    </recommendedName>
</protein>
<reference evidence="3" key="1">
    <citation type="submission" date="2016-11" db="EMBL/GenBank/DDBJ databases">
        <authorList>
            <person name="Varghese N."/>
            <person name="Submissions S."/>
        </authorList>
    </citation>
    <scope>NUCLEOTIDE SEQUENCE [LARGE SCALE GENOMIC DNA]</scope>
    <source>
        <strain evidence="3">DSM 29327</strain>
    </source>
</reference>
<dbReference type="Proteomes" id="UP000184191">
    <property type="component" value="Unassembled WGS sequence"/>
</dbReference>